<dbReference type="GO" id="GO:0005856">
    <property type="term" value="C:cytoskeleton"/>
    <property type="evidence" value="ECO:0007669"/>
    <property type="project" value="TreeGrafter"/>
</dbReference>
<dbReference type="InterPro" id="IPR050494">
    <property type="entry name" value="Ser_Thr_dual-spec_kinase"/>
</dbReference>
<evidence type="ECO:0000256" key="6">
    <source>
        <dbReference type="ARBA" id="ARBA00022777"/>
    </source>
</evidence>
<keyword evidence="6" id="KW-0418">Kinase</keyword>
<reference evidence="14" key="1">
    <citation type="journal article" date="2010" name="Science">
        <title>Plasticity of animal genome architecture unmasked by rapid evolution of a pelagic tunicate.</title>
        <authorList>
            <person name="Denoeud F."/>
            <person name="Henriet S."/>
            <person name="Mungpakdee S."/>
            <person name="Aury J.M."/>
            <person name="Da Silva C."/>
            <person name="Brinkmann H."/>
            <person name="Mikhaleva J."/>
            <person name="Olsen L.C."/>
            <person name="Jubin C."/>
            <person name="Canestro C."/>
            <person name="Bouquet J.M."/>
            <person name="Danks G."/>
            <person name="Poulain J."/>
            <person name="Campsteijn C."/>
            <person name="Adamski M."/>
            <person name="Cross I."/>
            <person name="Yadetie F."/>
            <person name="Muffato M."/>
            <person name="Louis A."/>
            <person name="Butcher S."/>
            <person name="Tsagkogeorga G."/>
            <person name="Konrad A."/>
            <person name="Singh S."/>
            <person name="Jensen M.F."/>
            <person name="Cong E.H."/>
            <person name="Eikeseth-Otteraa H."/>
            <person name="Noel B."/>
            <person name="Anthouard V."/>
            <person name="Porcel B.M."/>
            <person name="Kachouri-Lafond R."/>
            <person name="Nishino A."/>
            <person name="Ugolini M."/>
            <person name="Chourrout P."/>
            <person name="Nishida H."/>
            <person name="Aasland R."/>
            <person name="Huzurbazar S."/>
            <person name="Westhof E."/>
            <person name="Delsuc F."/>
            <person name="Lehrach H."/>
            <person name="Reinhardt R."/>
            <person name="Weissenbach J."/>
            <person name="Roy S.W."/>
            <person name="Artiguenave F."/>
            <person name="Postlethwait J.H."/>
            <person name="Manak J.R."/>
            <person name="Thompson E.M."/>
            <person name="Jaillon O."/>
            <person name="Du Pasquier L."/>
            <person name="Boudinot P."/>
            <person name="Liberles D.A."/>
            <person name="Volff J.N."/>
            <person name="Philippe H."/>
            <person name="Lenhard B."/>
            <person name="Roest Crollius H."/>
            <person name="Wincker P."/>
            <person name="Chourrout D."/>
        </authorList>
    </citation>
    <scope>NUCLEOTIDE SEQUENCE [LARGE SCALE GENOMIC DNA]</scope>
</reference>
<comment type="catalytic activity">
    <reaction evidence="8">
        <text>L-seryl-[protein] + ATP = O-phospho-L-seryl-[protein] + ADP + H(+)</text>
        <dbReference type="Rhea" id="RHEA:17989"/>
        <dbReference type="Rhea" id="RHEA-COMP:9863"/>
        <dbReference type="Rhea" id="RHEA-COMP:11604"/>
        <dbReference type="ChEBI" id="CHEBI:15378"/>
        <dbReference type="ChEBI" id="CHEBI:29999"/>
        <dbReference type="ChEBI" id="CHEBI:30616"/>
        <dbReference type="ChEBI" id="CHEBI:83421"/>
        <dbReference type="ChEBI" id="CHEBI:456216"/>
        <dbReference type="EC" id="2.7.12.1"/>
    </reaction>
</comment>
<dbReference type="Gene3D" id="1.10.510.10">
    <property type="entry name" value="Transferase(Phosphotransferase) domain 1"/>
    <property type="match status" value="1"/>
</dbReference>
<name>E4X6M4_OIKDI</name>
<dbReference type="PANTHER" id="PTHR24058">
    <property type="entry name" value="DUAL SPECIFICITY PROTEIN KINASE"/>
    <property type="match status" value="1"/>
</dbReference>
<feature type="signal peptide" evidence="12">
    <location>
        <begin position="1"/>
        <end position="21"/>
    </location>
</feature>
<keyword evidence="7 11" id="KW-0067">ATP-binding</keyword>
<dbReference type="PROSITE" id="PS50011">
    <property type="entry name" value="PROTEIN_KINASE_DOM"/>
    <property type="match status" value="1"/>
</dbReference>
<dbReference type="PANTHER" id="PTHR24058:SF22">
    <property type="entry name" value="DUAL SPECIFICITY TYROSINE-PHOSPHORYLATION-REGULATED KINASE 4"/>
    <property type="match status" value="1"/>
</dbReference>
<dbReference type="InterPro" id="IPR008271">
    <property type="entry name" value="Ser/Thr_kinase_AS"/>
</dbReference>
<keyword evidence="15" id="KW-1185">Reference proteome</keyword>
<comment type="similarity">
    <text evidence="1">Belongs to the protein kinase superfamily. CMGC Ser/Thr protein kinase family. MNB/DYRK subfamily.</text>
</comment>
<dbReference type="PROSITE" id="PS00107">
    <property type="entry name" value="PROTEIN_KINASE_ATP"/>
    <property type="match status" value="1"/>
</dbReference>
<gene>
    <name evidence="14" type="ORF">GSOID_T00003177001</name>
</gene>
<evidence type="ECO:0000313" key="15">
    <source>
        <dbReference type="Proteomes" id="UP000001307"/>
    </source>
</evidence>
<dbReference type="InterPro" id="IPR011009">
    <property type="entry name" value="Kinase-like_dom_sf"/>
</dbReference>
<dbReference type="PROSITE" id="PS00108">
    <property type="entry name" value="PROTEIN_KINASE_ST"/>
    <property type="match status" value="1"/>
</dbReference>
<dbReference type="GO" id="GO:0005524">
    <property type="term" value="F:ATP binding"/>
    <property type="evidence" value="ECO:0007669"/>
    <property type="project" value="UniProtKB-UniRule"/>
</dbReference>
<dbReference type="GO" id="GO:0004674">
    <property type="term" value="F:protein serine/threonine kinase activity"/>
    <property type="evidence" value="ECO:0007669"/>
    <property type="project" value="UniProtKB-KW"/>
</dbReference>
<evidence type="ECO:0000259" key="13">
    <source>
        <dbReference type="PROSITE" id="PS50011"/>
    </source>
</evidence>
<keyword evidence="4" id="KW-0808">Transferase</keyword>
<dbReference type="SUPFAM" id="SSF56112">
    <property type="entry name" value="Protein kinase-like (PK-like)"/>
    <property type="match status" value="1"/>
</dbReference>
<dbReference type="Pfam" id="PF00069">
    <property type="entry name" value="Pkinase"/>
    <property type="match status" value="1"/>
</dbReference>
<dbReference type="Proteomes" id="UP000001307">
    <property type="component" value="Unassembled WGS sequence"/>
</dbReference>
<evidence type="ECO:0000256" key="11">
    <source>
        <dbReference type="PROSITE-ProRule" id="PRU10141"/>
    </source>
</evidence>
<dbReference type="GO" id="GO:0005737">
    <property type="term" value="C:cytoplasm"/>
    <property type="evidence" value="ECO:0007669"/>
    <property type="project" value="TreeGrafter"/>
</dbReference>
<dbReference type="AlphaFoldDB" id="E4X6M4"/>
<dbReference type="GO" id="GO:0004712">
    <property type="term" value="F:protein serine/threonine/tyrosine kinase activity"/>
    <property type="evidence" value="ECO:0007669"/>
    <property type="project" value="UniProtKB-EC"/>
</dbReference>
<comment type="catalytic activity">
    <reaction evidence="10">
        <text>L-tyrosyl-[protein] + ATP = O-phospho-L-tyrosyl-[protein] + ADP + H(+)</text>
        <dbReference type="Rhea" id="RHEA:10596"/>
        <dbReference type="Rhea" id="RHEA-COMP:10136"/>
        <dbReference type="Rhea" id="RHEA-COMP:20101"/>
        <dbReference type="ChEBI" id="CHEBI:15378"/>
        <dbReference type="ChEBI" id="CHEBI:30616"/>
        <dbReference type="ChEBI" id="CHEBI:46858"/>
        <dbReference type="ChEBI" id="CHEBI:61978"/>
        <dbReference type="ChEBI" id="CHEBI:456216"/>
        <dbReference type="EC" id="2.7.12.1"/>
    </reaction>
</comment>
<dbReference type="SMART" id="SM00220">
    <property type="entry name" value="S_TKc"/>
    <property type="match status" value="1"/>
</dbReference>
<dbReference type="InterPro" id="IPR000719">
    <property type="entry name" value="Prot_kinase_dom"/>
</dbReference>
<keyword evidence="12" id="KW-0732">Signal</keyword>
<evidence type="ECO:0000256" key="8">
    <source>
        <dbReference type="ARBA" id="ARBA00049003"/>
    </source>
</evidence>
<evidence type="ECO:0000256" key="3">
    <source>
        <dbReference type="ARBA" id="ARBA00022527"/>
    </source>
</evidence>
<dbReference type="OrthoDB" id="9332038at2759"/>
<evidence type="ECO:0000256" key="1">
    <source>
        <dbReference type="ARBA" id="ARBA00008867"/>
    </source>
</evidence>
<evidence type="ECO:0000256" key="5">
    <source>
        <dbReference type="ARBA" id="ARBA00022741"/>
    </source>
</evidence>
<organism evidence="14">
    <name type="scientific">Oikopleura dioica</name>
    <name type="common">Tunicate</name>
    <dbReference type="NCBI Taxonomy" id="34765"/>
    <lineage>
        <taxon>Eukaryota</taxon>
        <taxon>Metazoa</taxon>
        <taxon>Chordata</taxon>
        <taxon>Tunicata</taxon>
        <taxon>Appendicularia</taxon>
        <taxon>Copelata</taxon>
        <taxon>Oikopleuridae</taxon>
        <taxon>Oikopleura</taxon>
    </lineage>
</organism>
<evidence type="ECO:0000256" key="4">
    <source>
        <dbReference type="ARBA" id="ARBA00022679"/>
    </source>
</evidence>
<dbReference type="InParanoid" id="E4X6M4"/>
<dbReference type="Gene3D" id="3.30.200.20">
    <property type="entry name" value="Phosphorylase Kinase, domain 1"/>
    <property type="match status" value="1"/>
</dbReference>
<dbReference type="EMBL" id="FN653027">
    <property type="protein sequence ID" value="CBY07823.1"/>
    <property type="molecule type" value="Genomic_DNA"/>
</dbReference>
<evidence type="ECO:0000256" key="7">
    <source>
        <dbReference type="ARBA" id="ARBA00022840"/>
    </source>
</evidence>
<feature type="binding site" evidence="11">
    <location>
        <position position="238"/>
    </location>
    <ligand>
        <name>ATP</name>
        <dbReference type="ChEBI" id="CHEBI:30616"/>
    </ligand>
</feature>
<keyword evidence="5 11" id="KW-0547">Nucleotide-binding</keyword>
<evidence type="ECO:0000313" key="14">
    <source>
        <dbReference type="EMBL" id="CBY07823.1"/>
    </source>
</evidence>
<dbReference type="Gene3D" id="3.30.10.30">
    <property type="entry name" value="DYRK"/>
    <property type="match status" value="1"/>
</dbReference>
<dbReference type="EC" id="2.7.12.1" evidence="2"/>
<sequence>MKNRFVVLLGACLLSIYSIYSFNSTESLTSCIQAEGTISPKDEKMIQLLRMVDTLGLDEVKKLADDFLHPANASEISAKDGKFSMLQLQRFDPFVFARDHKADCQRRLQLAELTSEDKAQTGLTPEQAIERYKGKLPKWELKEISSKKFPRVFFAGEGANKTHMLPMNVTNNFGFDEASETENKGKYRWKIGDHLAYRYELLAYLGGGTYGEVLKARDHMLDKDVAIKVLNNYTSIAKHTMVEYNIISKINKAFPQSPFFIVNIENFKFRNHFCMVFELLGKTAYDVYETETFRKNTELFKSYVSDLLKGLVLIHSLDILHNDLKPDNLLTPLNQLENEPVMRIMDFGLSCVLGSSKNRCPSYYVQTRYYRSPEVMLAMNYTTQSDMWSMGVIIGEMFRGSEFIFGESESDQMASIMENIGLPPVPFIEKGVRKRIYYEGVHYKTEKGFQRRPYRKSIPKTLGLTSPKNDLFQDFLRRLLQWEPEKRMTAAEALNHPWLTGIEEDMKRIPVL</sequence>
<evidence type="ECO:0000256" key="10">
    <source>
        <dbReference type="ARBA" id="ARBA00051680"/>
    </source>
</evidence>
<evidence type="ECO:0000256" key="2">
    <source>
        <dbReference type="ARBA" id="ARBA00013203"/>
    </source>
</evidence>
<dbReference type="InterPro" id="IPR042521">
    <property type="entry name" value="DYRK"/>
</dbReference>
<dbReference type="InterPro" id="IPR017441">
    <property type="entry name" value="Protein_kinase_ATP_BS"/>
</dbReference>
<evidence type="ECO:0000256" key="12">
    <source>
        <dbReference type="SAM" id="SignalP"/>
    </source>
</evidence>
<proteinExistence type="inferred from homology"/>
<keyword evidence="3" id="KW-0723">Serine/threonine-protein kinase</keyword>
<comment type="catalytic activity">
    <reaction evidence="9">
        <text>L-threonyl-[protein] + ATP = O-phospho-L-threonyl-[protein] + ADP + H(+)</text>
        <dbReference type="Rhea" id="RHEA:46608"/>
        <dbReference type="Rhea" id="RHEA-COMP:11060"/>
        <dbReference type="Rhea" id="RHEA-COMP:11605"/>
        <dbReference type="ChEBI" id="CHEBI:15378"/>
        <dbReference type="ChEBI" id="CHEBI:30013"/>
        <dbReference type="ChEBI" id="CHEBI:30616"/>
        <dbReference type="ChEBI" id="CHEBI:61977"/>
        <dbReference type="ChEBI" id="CHEBI:456216"/>
        <dbReference type="EC" id="2.7.12.1"/>
    </reaction>
</comment>
<accession>E4X6M4</accession>
<feature type="chain" id="PRO_5003192653" description="dual-specificity kinase" evidence="12">
    <location>
        <begin position="22"/>
        <end position="512"/>
    </location>
</feature>
<feature type="domain" description="Protein kinase" evidence="13">
    <location>
        <begin position="199"/>
        <end position="499"/>
    </location>
</feature>
<protein>
    <recommendedName>
        <fullName evidence="2">dual-specificity kinase</fullName>
        <ecNumber evidence="2">2.7.12.1</ecNumber>
    </recommendedName>
</protein>
<evidence type="ECO:0000256" key="9">
    <source>
        <dbReference type="ARBA" id="ARBA00049308"/>
    </source>
</evidence>